<organism evidence="1">
    <name type="scientific">hydrothermal vent metagenome</name>
    <dbReference type="NCBI Taxonomy" id="652676"/>
    <lineage>
        <taxon>unclassified sequences</taxon>
        <taxon>metagenomes</taxon>
        <taxon>ecological metagenomes</taxon>
    </lineage>
</organism>
<dbReference type="EMBL" id="CZQD01000046">
    <property type="protein sequence ID" value="CUS57590.1"/>
    <property type="molecule type" value="Genomic_DNA"/>
</dbReference>
<accession>A0A160U0G3</accession>
<sequence length="49" mass="4974">MPGNGHGFFHAFRAWAPGFAAPMIGSARSRAANSNEAYPCHGVSVAGAA</sequence>
<proteinExistence type="predicted"/>
<evidence type="ECO:0000313" key="1">
    <source>
        <dbReference type="EMBL" id="CUS57590.1"/>
    </source>
</evidence>
<reference evidence="1" key="1">
    <citation type="submission" date="2015-10" db="EMBL/GenBank/DDBJ databases">
        <authorList>
            <person name="Gilbert D.G."/>
        </authorList>
    </citation>
    <scope>NUCLEOTIDE SEQUENCE</scope>
</reference>
<gene>
    <name evidence="1" type="ORF">MGWOODY_Hyp2286</name>
</gene>
<protein>
    <submittedName>
        <fullName evidence="1">Uncharacterized protein</fullName>
    </submittedName>
</protein>
<name>A0A160U0G3_9ZZZZ</name>
<dbReference type="AlphaFoldDB" id="A0A160U0G3"/>